<feature type="transmembrane region" description="Helical" evidence="1">
    <location>
        <begin position="127"/>
        <end position="145"/>
    </location>
</feature>
<feature type="domain" description="CAAX prenyl protease 2/Lysostaphin resistance protein A-like" evidence="2">
    <location>
        <begin position="95"/>
        <end position="194"/>
    </location>
</feature>
<keyword evidence="3" id="KW-0645">Protease</keyword>
<protein>
    <submittedName>
        <fullName evidence="3">CPBP family intramembrane metalloprotease</fullName>
    </submittedName>
</protein>
<keyword evidence="4" id="KW-1185">Reference proteome</keyword>
<keyword evidence="1" id="KW-0812">Transmembrane</keyword>
<keyword evidence="3" id="KW-0482">Metalloprotease</keyword>
<feature type="transmembrane region" description="Helical" evidence="1">
    <location>
        <begin position="181"/>
        <end position="201"/>
    </location>
</feature>
<organism evidence="3 4">
    <name type="scientific">Romboutsia weinsteinii</name>
    <dbReference type="NCBI Taxonomy" id="2020949"/>
    <lineage>
        <taxon>Bacteria</taxon>
        <taxon>Bacillati</taxon>
        <taxon>Bacillota</taxon>
        <taxon>Clostridia</taxon>
        <taxon>Peptostreptococcales</taxon>
        <taxon>Peptostreptococcaceae</taxon>
        <taxon>Romboutsia</taxon>
    </lineage>
</organism>
<evidence type="ECO:0000313" key="4">
    <source>
        <dbReference type="Proteomes" id="UP000215694"/>
    </source>
</evidence>
<dbReference type="EMBL" id="NOJY02000068">
    <property type="protein sequence ID" value="RDY25482.1"/>
    <property type="molecule type" value="Genomic_DNA"/>
</dbReference>
<dbReference type="GO" id="GO:0008237">
    <property type="term" value="F:metallopeptidase activity"/>
    <property type="evidence" value="ECO:0007669"/>
    <property type="project" value="UniProtKB-KW"/>
</dbReference>
<dbReference type="GO" id="GO:0080120">
    <property type="term" value="P:CAAX-box protein maturation"/>
    <property type="evidence" value="ECO:0007669"/>
    <property type="project" value="UniProtKB-ARBA"/>
</dbReference>
<reference evidence="3 4" key="1">
    <citation type="journal article" date="2017" name="Genome Announc.">
        <title>Draft Genome Sequence of Romboutsia weinsteinii sp. nov. Strain CCRI-19649(T) Isolated from Surface Water.</title>
        <authorList>
            <person name="Maheux A.F."/>
            <person name="Boudreau D.K."/>
            <person name="Berube E."/>
            <person name="Boissinot M."/>
            <person name="Cantin P."/>
            <person name="Raymond F."/>
            <person name="Corbeil J."/>
            <person name="Omar R.F."/>
            <person name="Bergeron M.G."/>
        </authorList>
    </citation>
    <scope>NUCLEOTIDE SEQUENCE [LARGE SCALE GENOMIC DNA]</scope>
    <source>
        <strain evidence="3 4">CCRI-19649</strain>
    </source>
</reference>
<name>A0A371IYC2_9FIRM</name>
<keyword evidence="3" id="KW-0378">Hydrolase</keyword>
<keyword evidence="1" id="KW-0472">Membrane</keyword>
<feature type="transmembrane region" description="Helical" evidence="1">
    <location>
        <begin position="51"/>
        <end position="70"/>
    </location>
</feature>
<dbReference type="Proteomes" id="UP000215694">
    <property type="component" value="Unassembled WGS sequence"/>
</dbReference>
<feature type="transmembrane region" description="Helical" evidence="1">
    <location>
        <begin position="6"/>
        <end position="30"/>
    </location>
</feature>
<evidence type="ECO:0000313" key="3">
    <source>
        <dbReference type="EMBL" id="RDY25482.1"/>
    </source>
</evidence>
<feature type="transmembrane region" description="Helical" evidence="1">
    <location>
        <begin position="151"/>
        <end position="169"/>
    </location>
</feature>
<feature type="transmembrane region" description="Helical" evidence="1">
    <location>
        <begin position="90"/>
        <end position="107"/>
    </location>
</feature>
<dbReference type="OrthoDB" id="1437285at2"/>
<gene>
    <name evidence="3" type="ORF">CHL78_017955</name>
</gene>
<evidence type="ECO:0000259" key="2">
    <source>
        <dbReference type="Pfam" id="PF02517"/>
    </source>
</evidence>
<dbReference type="InterPro" id="IPR003675">
    <property type="entry name" value="Rce1/LyrA-like_dom"/>
</dbReference>
<dbReference type="AlphaFoldDB" id="A0A371IYC2"/>
<keyword evidence="1" id="KW-1133">Transmembrane helix</keyword>
<dbReference type="Pfam" id="PF02517">
    <property type="entry name" value="Rce1-like"/>
    <property type="match status" value="1"/>
</dbReference>
<comment type="caution">
    <text evidence="3">The sequence shown here is derived from an EMBL/GenBank/DDBJ whole genome shotgun (WGS) entry which is preliminary data.</text>
</comment>
<dbReference type="GO" id="GO:0004175">
    <property type="term" value="F:endopeptidase activity"/>
    <property type="evidence" value="ECO:0007669"/>
    <property type="project" value="UniProtKB-ARBA"/>
</dbReference>
<dbReference type="RefSeq" id="WP_094367102.1">
    <property type="nucleotide sequence ID" value="NZ_NOJY02000068.1"/>
</dbReference>
<dbReference type="GO" id="GO:0006508">
    <property type="term" value="P:proteolysis"/>
    <property type="evidence" value="ECO:0007669"/>
    <property type="project" value="UniProtKB-KW"/>
</dbReference>
<sequence length="202" mass="22903">MDFSNIGFVVRGTIMQLILFMSIPFVWWTLKYRKESSFFRWMGVYKPSVNKTINSAIYIIILYCIIWILLHSSMVSKLIGDGDGLFYKMGSKAIIPCFIVAFFQNGLCEELFSRGFLLKRLLTKFSFTYANILQAFLFAMLHIAIGGSGLPLFNAVALVIKTFIGGWILGYISEKEFRGSIIPGVILHGLGNFITYLINAFL</sequence>
<proteinExistence type="predicted"/>
<accession>A0A371IYC2</accession>
<evidence type="ECO:0000256" key="1">
    <source>
        <dbReference type="SAM" id="Phobius"/>
    </source>
</evidence>